<dbReference type="GO" id="GO:0009055">
    <property type="term" value="F:electron transfer activity"/>
    <property type="evidence" value="ECO:0007669"/>
    <property type="project" value="InterPro"/>
</dbReference>
<dbReference type="GO" id="GO:0036397">
    <property type="term" value="F:formate dehydrogenase (quinone) activity"/>
    <property type="evidence" value="ECO:0007669"/>
    <property type="project" value="TreeGrafter"/>
</dbReference>
<gene>
    <name evidence="15" type="primary">fdoI</name>
    <name evidence="15" type="ORF">SCFA_1580004</name>
</gene>
<evidence type="ECO:0000256" key="1">
    <source>
        <dbReference type="ARBA" id="ARBA00001971"/>
    </source>
</evidence>
<keyword evidence="12 13" id="KW-0472">Membrane</keyword>
<dbReference type="EMBL" id="CAADRM010000066">
    <property type="protein sequence ID" value="VFU13081.1"/>
    <property type="molecule type" value="Genomic_DNA"/>
</dbReference>
<keyword evidence="5" id="KW-1003">Cell membrane</keyword>
<keyword evidence="6" id="KW-0349">Heme</keyword>
<dbReference type="GO" id="GO:0015944">
    <property type="term" value="P:formate oxidation"/>
    <property type="evidence" value="ECO:0007669"/>
    <property type="project" value="TreeGrafter"/>
</dbReference>
<feature type="transmembrane region" description="Helical" evidence="13">
    <location>
        <begin position="54"/>
        <end position="75"/>
    </location>
</feature>
<reference evidence="15" key="1">
    <citation type="submission" date="2019-03" db="EMBL/GenBank/DDBJ databases">
        <authorList>
            <person name="Hao L."/>
        </authorList>
    </citation>
    <scope>NUCLEOTIDE SEQUENCE</scope>
</reference>
<dbReference type="AlphaFoldDB" id="A0A485LX46"/>
<dbReference type="SUPFAM" id="SSF81342">
    <property type="entry name" value="Transmembrane di-heme cytochromes"/>
    <property type="match status" value="1"/>
</dbReference>
<evidence type="ECO:0000256" key="13">
    <source>
        <dbReference type="SAM" id="Phobius"/>
    </source>
</evidence>
<evidence type="ECO:0000256" key="4">
    <source>
        <dbReference type="ARBA" id="ARBA00022448"/>
    </source>
</evidence>
<dbReference type="Gene3D" id="1.20.950.20">
    <property type="entry name" value="Transmembrane di-heme cytochromes, Chain C"/>
    <property type="match status" value="1"/>
</dbReference>
<dbReference type="GO" id="GO:0046872">
    <property type="term" value="F:metal ion binding"/>
    <property type="evidence" value="ECO:0007669"/>
    <property type="project" value="UniProtKB-KW"/>
</dbReference>
<dbReference type="GO" id="GO:0009061">
    <property type="term" value="P:anaerobic respiration"/>
    <property type="evidence" value="ECO:0007669"/>
    <property type="project" value="TreeGrafter"/>
</dbReference>
<evidence type="ECO:0000256" key="8">
    <source>
        <dbReference type="ARBA" id="ARBA00022723"/>
    </source>
</evidence>
<feature type="transmembrane region" description="Helical" evidence="13">
    <location>
        <begin position="21"/>
        <end position="42"/>
    </location>
</feature>
<organism evidence="15">
    <name type="scientific">anaerobic digester metagenome</name>
    <dbReference type="NCBI Taxonomy" id="1263854"/>
    <lineage>
        <taxon>unclassified sequences</taxon>
        <taxon>metagenomes</taxon>
        <taxon>ecological metagenomes</taxon>
    </lineage>
</organism>
<evidence type="ECO:0000256" key="12">
    <source>
        <dbReference type="ARBA" id="ARBA00023136"/>
    </source>
</evidence>
<comment type="similarity">
    <text evidence="3">Belongs to the formate dehydrogenase gamma subunit family.</text>
</comment>
<keyword evidence="8" id="KW-0479">Metal-binding</keyword>
<dbReference type="GO" id="GO:0005886">
    <property type="term" value="C:plasma membrane"/>
    <property type="evidence" value="ECO:0007669"/>
    <property type="project" value="UniProtKB-SubCell"/>
</dbReference>
<dbReference type="InterPro" id="IPR006471">
    <property type="entry name" value="Formate_DH_gsu"/>
</dbReference>
<keyword evidence="9" id="KW-0249">Electron transport</keyword>
<dbReference type="GO" id="GO:0022904">
    <property type="term" value="P:respiratory electron transport chain"/>
    <property type="evidence" value="ECO:0007669"/>
    <property type="project" value="InterPro"/>
</dbReference>
<protein>
    <submittedName>
        <fullName evidence="15">Formate dehydrogenase, cytochrome b556 (Fdo) subunit</fullName>
    </submittedName>
</protein>
<dbReference type="GO" id="GO:0008863">
    <property type="term" value="F:formate dehydrogenase (NAD+) activity"/>
    <property type="evidence" value="ECO:0007669"/>
    <property type="project" value="InterPro"/>
</dbReference>
<feature type="domain" description="Cytochrome b561 bacterial/Ni-hydrogenase" evidence="14">
    <location>
        <begin position="12"/>
        <end position="185"/>
    </location>
</feature>
<comment type="subcellular location">
    <subcellularLocation>
        <location evidence="2">Cell membrane</location>
        <topology evidence="2">Multi-pass membrane protein</topology>
    </subcellularLocation>
</comment>
<evidence type="ECO:0000256" key="10">
    <source>
        <dbReference type="ARBA" id="ARBA00022989"/>
    </source>
</evidence>
<evidence type="ECO:0000256" key="2">
    <source>
        <dbReference type="ARBA" id="ARBA00004651"/>
    </source>
</evidence>
<dbReference type="InterPro" id="IPR016174">
    <property type="entry name" value="Di-haem_cyt_TM"/>
</dbReference>
<keyword evidence="11" id="KW-0408">Iron</keyword>
<name>A0A485LX46_9ZZZZ</name>
<evidence type="ECO:0000256" key="9">
    <source>
        <dbReference type="ARBA" id="ARBA00022982"/>
    </source>
</evidence>
<dbReference type="Pfam" id="PF01292">
    <property type="entry name" value="Ni_hydr_CYTB"/>
    <property type="match status" value="1"/>
</dbReference>
<dbReference type="PANTHER" id="PTHR30074:SF6">
    <property type="entry name" value="FORMATE DEHYDROGENASE GAMMA SUBUNIT"/>
    <property type="match status" value="1"/>
</dbReference>
<evidence type="ECO:0000256" key="5">
    <source>
        <dbReference type="ARBA" id="ARBA00022475"/>
    </source>
</evidence>
<evidence type="ECO:0000256" key="7">
    <source>
        <dbReference type="ARBA" id="ARBA00022692"/>
    </source>
</evidence>
<accession>A0A485LX46</accession>
<dbReference type="InterPro" id="IPR011577">
    <property type="entry name" value="Cyt_b561_bac/Ni-Hgenase"/>
</dbReference>
<proteinExistence type="inferred from homology"/>
<feature type="transmembrane region" description="Helical" evidence="13">
    <location>
        <begin position="116"/>
        <end position="136"/>
    </location>
</feature>
<keyword evidence="4" id="KW-0813">Transport</keyword>
<dbReference type="GO" id="GO:0009326">
    <property type="term" value="C:formate dehydrogenase complex"/>
    <property type="evidence" value="ECO:0007669"/>
    <property type="project" value="InterPro"/>
</dbReference>
<evidence type="ECO:0000256" key="3">
    <source>
        <dbReference type="ARBA" id="ARBA00010747"/>
    </source>
</evidence>
<evidence type="ECO:0000256" key="11">
    <source>
        <dbReference type="ARBA" id="ARBA00023004"/>
    </source>
</evidence>
<evidence type="ECO:0000313" key="15">
    <source>
        <dbReference type="EMBL" id="VFU13081.1"/>
    </source>
</evidence>
<evidence type="ECO:0000259" key="14">
    <source>
        <dbReference type="Pfam" id="PF01292"/>
    </source>
</evidence>
<dbReference type="InterPro" id="IPR051817">
    <property type="entry name" value="FDH_cytochrome_b556_subunit"/>
</dbReference>
<evidence type="ECO:0000256" key="6">
    <source>
        <dbReference type="ARBA" id="ARBA00022617"/>
    </source>
</evidence>
<sequence length="210" mass="23686">MSGKIQNMVRVTDPIERIAHWLLAGSCLFCLFTGLGIMFRSWEFIPELLGGLYAVKWMHIFSGVVFAFALAYAYVMWKKDCAFEPDDAKWIAQGGGYLWKTNNLPPVYKYNAGQKLFFWFVVVFGALIVLSGLVMWNPTAFPIAVARWSYALHALSALVIGSFFVVHLYLGTIGNPGTFQAMTTGWCSRAWCETHCPRWLAEREKGSSES</sequence>
<keyword evidence="10 13" id="KW-1133">Transmembrane helix</keyword>
<dbReference type="PANTHER" id="PTHR30074">
    <property type="entry name" value="FORMATE DEHYDROGENASE, NITRATE-INDUCIBLE, CYTOCHROME B556 FDN SUBUNIT"/>
    <property type="match status" value="1"/>
</dbReference>
<dbReference type="NCBIfam" id="TIGR01583">
    <property type="entry name" value="formate-DH-gamm"/>
    <property type="match status" value="1"/>
</dbReference>
<comment type="cofactor">
    <cofactor evidence="1">
        <name>heme</name>
        <dbReference type="ChEBI" id="CHEBI:30413"/>
    </cofactor>
</comment>
<keyword evidence="7 13" id="KW-0812">Transmembrane</keyword>
<feature type="transmembrane region" description="Helical" evidence="13">
    <location>
        <begin position="148"/>
        <end position="170"/>
    </location>
</feature>